<accession>A0A8J6QX61</accession>
<dbReference type="EMBL" id="JACWUN010000004">
    <property type="protein sequence ID" value="MBD1399882.1"/>
    <property type="molecule type" value="Genomic_DNA"/>
</dbReference>
<dbReference type="FunFam" id="3.40.50.300:FF:000285">
    <property type="entry name" value="Sporulation initiation inhibitor Soj"/>
    <property type="match status" value="1"/>
</dbReference>
<dbReference type="Pfam" id="PF13614">
    <property type="entry name" value="AAA_31"/>
    <property type="match status" value="1"/>
</dbReference>
<feature type="domain" description="AAA" evidence="2">
    <location>
        <begin position="3"/>
        <end position="176"/>
    </location>
</feature>
<dbReference type="CDD" id="cd02042">
    <property type="entry name" value="ParAB_family"/>
    <property type="match status" value="1"/>
</dbReference>
<sequence length="256" mass="27668">MARIIAIANQKGGVGKTTTAVNLSASLAAAEKRTLLIDMDPQANACSGLGIDKTSVILTVYSVLLGESTAADVICRTELEFLDVLPSNTDLTGAEIELIDTENREQQLKAALEEIRSHYEYIIIDCPPSLGLLTINSLAAADSVLVPLQCEFYAMEGLGQLTRTIRLVQQELNKNLVLEGILLTMFDGRNNLCHQVSQEIRQHFGDKVFSVVVPRNVRLSEAPSYGKPALLYDIASRGAQAYIDLAGELVAGGNHV</sequence>
<dbReference type="InterPro" id="IPR027417">
    <property type="entry name" value="P-loop_NTPase"/>
</dbReference>
<dbReference type="InterPro" id="IPR025669">
    <property type="entry name" value="AAA_dom"/>
</dbReference>
<dbReference type="InterPro" id="IPR050678">
    <property type="entry name" value="DNA_Partitioning_ATPase"/>
</dbReference>
<feature type="coiled-coil region" evidence="1">
    <location>
        <begin position="91"/>
        <end position="118"/>
    </location>
</feature>
<proteinExistence type="predicted"/>
<dbReference type="Gene3D" id="3.40.50.300">
    <property type="entry name" value="P-loop containing nucleotide triphosphate hydrolases"/>
    <property type="match status" value="1"/>
</dbReference>
<dbReference type="Proteomes" id="UP000632828">
    <property type="component" value="Unassembled WGS sequence"/>
</dbReference>
<comment type="caution">
    <text evidence="3">The sequence shown here is derived from an EMBL/GenBank/DDBJ whole genome shotgun (WGS) entry which is preliminary data.</text>
</comment>
<dbReference type="PANTHER" id="PTHR13696">
    <property type="entry name" value="P-LOOP CONTAINING NUCLEOSIDE TRIPHOSPHATE HYDROLASE"/>
    <property type="match status" value="1"/>
</dbReference>
<organism evidence="3 4">
    <name type="scientific">Pelovirga terrestris</name>
    <dbReference type="NCBI Taxonomy" id="2771352"/>
    <lineage>
        <taxon>Bacteria</taxon>
        <taxon>Pseudomonadati</taxon>
        <taxon>Thermodesulfobacteriota</taxon>
        <taxon>Desulfuromonadia</taxon>
        <taxon>Geobacterales</taxon>
        <taxon>Geobacteraceae</taxon>
        <taxon>Pelovirga</taxon>
    </lineage>
</organism>
<evidence type="ECO:0000313" key="4">
    <source>
        <dbReference type="Proteomes" id="UP000632828"/>
    </source>
</evidence>
<evidence type="ECO:0000256" key="1">
    <source>
        <dbReference type="SAM" id="Coils"/>
    </source>
</evidence>
<reference evidence="3" key="1">
    <citation type="submission" date="2020-09" db="EMBL/GenBank/DDBJ databases">
        <title>Pelobacter alkaliphilus sp. nov., a novel anaerobic arsenate-reducing bacterium from terrestrial mud volcano.</title>
        <authorList>
            <person name="Khomyakova M.A."/>
            <person name="Merkel A.Y."/>
            <person name="Slobodkin A.I."/>
        </authorList>
    </citation>
    <scope>NUCLEOTIDE SEQUENCE</scope>
    <source>
        <strain evidence="3">M08fum</strain>
    </source>
</reference>
<protein>
    <submittedName>
        <fullName evidence="3">ParA family protein</fullName>
    </submittedName>
</protein>
<gene>
    <name evidence="3" type="ORF">ICT70_04280</name>
</gene>
<dbReference type="AlphaFoldDB" id="A0A8J6QX61"/>
<evidence type="ECO:0000313" key="3">
    <source>
        <dbReference type="EMBL" id="MBD1399882.1"/>
    </source>
</evidence>
<dbReference type="PANTHER" id="PTHR13696:SF52">
    <property type="entry name" value="PARA FAMILY PROTEIN CT_582"/>
    <property type="match status" value="1"/>
</dbReference>
<keyword evidence="4" id="KW-1185">Reference proteome</keyword>
<dbReference type="RefSeq" id="WP_191154163.1">
    <property type="nucleotide sequence ID" value="NZ_JACWUN010000004.1"/>
</dbReference>
<dbReference type="SUPFAM" id="SSF52540">
    <property type="entry name" value="P-loop containing nucleoside triphosphate hydrolases"/>
    <property type="match status" value="1"/>
</dbReference>
<name>A0A8J6QX61_9BACT</name>
<evidence type="ECO:0000259" key="2">
    <source>
        <dbReference type="Pfam" id="PF13614"/>
    </source>
</evidence>
<keyword evidence="1" id="KW-0175">Coiled coil</keyword>